<dbReference type="EMBL" id="CAJEWN010000279">
    <property type="protein sequence ID" value="CAD2176562.1"/>
    <property type="molecule type" value="Genomic_DNA"/>
</dbReference>
<sequence>MKGPDSRPSMPPSNPLIGWWQHCQLLQTEHSRLTIVSSGDDHIFLQILNYGKILKLKSGKVGWNKNPRYHKIVNTLVVCHILKVSFSNFCQ</sequence>
<organism evidence="1 2">
    <name type="scientific">Meloidogyne enterolobii</name>
    <name type="common">Root-knot nematode worm</name>
    <name type="synonym">Meloidogyne mayaguensis</name>
    <dbReference type="NCBI Taxonomy" id="390850"/>
    <lineage>
        <taxon>Eukaryota</taxon>
        <taxon>Metazoa</taxon>
        <taxon>Ecdysozoa</taxon>
        <taxon>Nematoda</taxon>
        <taxon>Chromadorea</taxon>
        <taxon>Rhabditida</taxon>
        <taxon>Tylenchina</taxon>
        <taxon>Tylenchomorpha</taxon>
        <taxon>Tylenchoidea</taxon>
        <taxon>Meloidogynidae</taxon>
        <taxon>Meloidogyninae</taxon>
        <taxon>Meloidogyne</taxon>
    </lineage>
</organism>
<reference evidence="1 2" key="1">
    <citation type="submission" date="2020-08" db="EMBL/GenBank/DDBJ databases">
        <authorList>
            <person name="Koutsovoulos G."/>
            <person name="Danchin GJ E."/>
        </authorList>
    </citation>
    <scope>NUCLEOTIDE SEQUENCE [LARGE SCALE GENOMIC DNA]</scope>
</reference>
<accession>A0A6V7VP94</accession>
<evidence type="ECO:0000313" key="2">
    <source>
        <dbReference type="Proteomes" id="UP000580250"/>
    </source>
</evidence>
<protein>
    <submittedName>
        <fullName evidence="1">Uncharacterized protein</fullName>
    </submittedName>
</protein>
<proteinExistence type="predicted"/>
<name>A0A6V7VP94_MELEN</name>
<evidence type="ECO:0000313" key="1">
    <source>
        <dbReference type="EMBL" id="CAD2176562.1"/>
    </source>
</evidence>
<comment type="caution">
    <text evidence="1">The sequence shown here is derived from an EMBL/GenBank/DDBJ whole genome shotgun (WGS) entry which is preliminary data.</text>
</comment>
<dbReference type="AlphaFoldDB" id="A0A6V7VP94"/>
<gene>
    <name evidence="1" type="ORF">MENT_LOCUS28379</name>
</gene>
<dbReference type="Proteomes" id="UP000580250">
    <property type="component" value="Unassembled WGS sequence"/>
</dbReference>